<keyword evidence="1" id="KW-0812">Transmembrane</keyword>
<feature type="transmembrane region" description="Helical" evidence="1">
    <location>
        <begin position="349"/>
        <end position="371"/>
    </location>
</feature>
<feature type="transmembrane region" description="Helical" evidence="1">
    <location>
        <begin position="616"/>
        <end position="636"/>
    </location>
</feature>
<dbReference type="AlphaFoldDB" id="A0A1Y1YX91"/>
<feature type="transmembrane region" description="Helical" evidence="1">
    <location>
        <begin position="95"/>
        <end position="116"/>
    </location>
</feature>
<proteinExistence type="predicted"/>
<keyword evidence="2" id="KW-0732">Signal</keyword>
<protein>
    <submittedName>
        <fullName evidence="3">Uncharacterized protein</fullName>
    </submittedName>
</protein>
<reference evidence="3 4" key="1">
    <citation type="submission" date="2016-07" db="EMBL/GenBank/DDBJ databases">
        <title>Pervasive Adenine N6-methylation of Active Genes in Fungi.</title>
        <authorList>
            <consortium name="DOE Joint Genome Institute"/>
            <person name="Mondo S.J."/>
            <person name="Dannebaum R.O."/>
            <person name="Kuo R.C."/>
            <person name="Labutti K."/>
            <person name="Haridas S."/>
            <person name="Kuo A."/>
            <person name="Salamov A."/>
            <person name="Ahrendt S.R."/>
            <person name="Lipzen A."/>
            <person name="Sullivan W."/>
            <person name="Andreopoulos W.B."/>
            <person name="Clum A."/>
            <person name="Lindquist E."/>
            <person name="Daum C."/>
            <person name="Ramamoorthy G.K."/>
            <person name="Gryganskyi A."/>
            <person name="Culley D."/>
            <person name="Magnuson J.K."/>
            <person name="James T.Y."/>
            <person name="O'Malley M.A."/>
            <person name="Stajich J.E."/>
            <person name="Spatafora J.W."/>
            <person name="Visel A."/>
            <person name="Grigoriev I.V."/>
        </authorList>
    </citation>
    <scope>NUCLEOTIDE SEQUENCE [LARGE SCALE GENOMIC DNA]</scope>
    <source>
        <strain evidence="3 4">CBS 115471</strain>
    </source>
</reference>
<evidence type="ECO:0000313" key="3">
    <source>
        <dbReference type="EMBL" id="ORY02673.1"/>
    </source>
</evidence>
<evidence type="ECO:0000256" key="1">
    <source>
        <dbReference type="SAM" id="Phobius"/>
    </source>
</evidence>
<feature type="transmembrane region" description="Helical" evidence="1">
    <location>
        <begin position="318"/>
        <end position="337"/>
    </location>
</feature>
<organism evidence="3 4">
    <name type="scientific">Clohesyomyces aquaticus</name>
    <dbReference type="NCBI Taxonomy" id="1231657"/>
    <lineage>
        <taxon>Eukaryota</taxon>
        <taxon>Fungi</taxon>
        <taxon>Dikarya</taxon>
        <taxon>Ascomycota</taxon>
        <taxon>Pezizomycotina</taxon>
        <taxon>Dothideomycetes</taxon>
        <taxon>Pleosporomycetidae</taxon>
        <taxon>Pleosporales</taxon>
        <taxon>Lindgomycetaceae</taxon>
        <taxon>Clohesyomyces</taxon>
    </lineage>
</organism>
<dbReference type="Proteomes" id="UP000193144">
    <property type="component" value="Unassembled WGS sequence"/>
</dbReference>
<keyword evidence="4" id="KW-1185">Reference proteome</keyword>
<feature type="transmembrane region" description="Helical" evidence="1">
    <location>
        <begin position="578"/>
        <end position="595"/>
    </location>
</feature>
<name>A0A1Y1YX91_9PLEO</name>
<sequence>MEHSRRLFASFWLLLVLHSASVIASPAGSHGLQNFTVSLPEGTRNHGNPRLICTPTEWTDVATFFLGNYITHALTVVILPGEEPLSYITNALRSLLFPAFGAYRGLRAISVGYMTLRKLVKRGWPRGTPFKRLFHAETWEENELQIARRSGALCMIVRSSEWEPMDGDEIQGVLALDAGKIPVKKKNKTTTTTTTSNGKDGVVVQEEEITARGPNMDHVPDTQGLLAHSAIEMNTLNPTSDSAETKVPWVRILTYPAPWTYCREEGADSIGSRTVRCSPEDTLADGYKIIMLPPSTPVRDLPRDPNDMATDRIGANYSIMKVIVSLVQAAFAVQTLYQSRGDQTKRYGYSAFGLTVAPYAIMSFINLLGALSRPEYDAIYLVGSQTMIEERKRKGLDGYYEGTVGELLPPDPDMDIDFTTTKTTDGMTFIPGSIKFSNSPKGLLHASYTPPPSPSSTQNATVSVLVCARDPDLKAILPITGRTYLLIPSTPPFSYHMKSPEKPRVYDGALPFPKYNYTAQGFSFPLARATMTHLLPRCVRYLERSRSFSFFVSMTPLIPIGVLSHFKTGDLSRVSERVITMLWFSWGAVMGWLIAEMGEKDTVGKKIKGKLSVSSAGWRMVGYLVLGSPAILGWWVVGRMLVDYGTCTVLPGG</sequence>
<comment type="caution">
    <text evidence="3">The sequence shown here is derived from an EMBL/GenBank/DDBJ whole genome shotgun (WGS) entry which is preliminary data.</text>
</comment>
<dbReference type="OrthoDB" id="5406607at2759"/>
<dbReference type="EMBL" id="MCFA01000155">
    <property type="protein sequence ID" value="ORY02673.1"/>
    <property type="molecule type" value="Genomic_DNA"/>
</dbReference>
<feature type="transmembrane region" description="Helical" evidence="1">
    <location>
        <begin position="547"/>
        <end position="566"/>
    </location>
</feature>
<evidence type="ECO:0000256" key="2">
    <source>
        <dbReference type="SAM" id="SignalP"/>
    </source>
</evidence>
<feature type="signal peptide" evidence="2">
    <location>
        <begin position="1"/>
        <end position="24"/>
    </location>
</feature>
<evidence type="ECO:0000313" key="4">
    <source>
        <dbReference type="Proteomes" id="UP000193144"/>
    </source>
</evidence>
<feature type="chain" id="PRO_5010994221" evidence="2">
    <location>
        <begin position="25"/>
        <end position="653"/>
    </location>
</feature>
<keyword evidence="1" id="KW-1133">Transmembrane helix</keyword>
<gene>
    <name evidence="3" type="ORF">BCR34DRAFT_605506</name>
</gene>
<keyword evidence="1" id="KW-0472">Membrane</keyword>
<accession>A0A1Y1YX91</accession>